<evidence type="ECO:0000313" key="5">
    <source>
        <dbReference type="EMBL" id="MCQ4635879.1"/>
    </source>
</evidence>
<dbReference type="PIRSF" id="PIRSF005578">
    <property type="entry name" value="TlyA"/>
    <property type="match status" value="1"/>
</dbReference>
<dbReference type="InterPro" id="IPR036986">
    <property type="entry name" value="S4_RNA-bd_sf"/>
</dbReference>
<dbReference type="SUPFAM" id="SSF53335">
    <property type="entry name" value="S-adenosyl-L-methionine-dependent methyltransferases"/>
    <property type="match status" value="1"/>
</dbReference>
<dbReference type="Proteomes" id="UP001524502">
    <property type="component" value="Unassembled WGS sequence"/>
</dbReference>
<keyword evidence="1 3" id="KW-0694">RNA-binding</keyword>
<evidence type="ECO:0000259" key="4">
    <source>
        <dbReference type="SMART" id="SM00363"/>
    </source>
</evidence>
<gene>
    <name evidence="5" type="ORF">NE619_03990</name>
</gene>
<dbReference type="NCBIfam" id="TIGR00478">
    <property type="entry name" value="tly"/>
    <property type="match status" value="1"/>
</dbReference>
<dbReference type="InterPro" id="IPR047048">
    <property type="entry name" value="TlyA"/>
</dbReference>
<dbReference type="Gene3D" id="3.10.290.10">
    <property type="entry name" value="RNA-binding S4 domain"/>
    <property type="match status" value="1"/>
</dbReference>
<dbReference type="InterPro" id="IPR002877">
    <property type="entry name" value="RNA_MeTrfase_FtsJ_dom"/>
</dbReference>
<comment type="similarity">
    <text evidence="2">Belongs to the TlyA family.</text>
</comment>
<dbReference type="InterPro" id="IPR029063">
    <property type="entry name" value="SAM-dependent_MTases_sf"/>
</dbReference>
<dbReference type="CDD" id="cd00165">
    <property type="entry name" value="S4"/>
    <property type="match status" value="1"/>
</dbReference>
<keyword evidence="5" id="KW-0489">Methyltransferase</keyword>
<dbReference type="Pfam" id="PF01479">
    <property type="entry name" value="S4"/>
    <property type="match status" value="1"/>
</dbReference>
<dbReference type="GO" id="GO:0008168">
    <property type="term" value="F:methyltransferase activity"/>
    <property type="evidence" value="ECO:0007669"/>
    <property type="project" value="UniProtKB-KW"/>
</dbReference>
<proteinExistence type="inferred from homology"/>
<evidence type="ECO:0000256" key="1">
    <source>
        <dbReference type="ARBA" id="ARBA00022884"/>
    </source>
</evidence>
<protein>
    <submittedName>
        <fullName evidence="5">TlyA family RNA methyltransferase</fullName>
    </submittedName>
</protein>
<keyword evidence="5" id="KW-0808">Transferase</keyword>
<evidence type="ECO:0000313" key="6">
    <source>
        <dbReference type="Proteomes" id="UP001524502"/>
    </source>
</evidence>
<dbReference type="RefSeq" id="WP_256131235.1">
    <property type="nucleotide sequence ID" value="NZ_JANFXK010000003.1"/>
</dbReference>
<evidence type="ECO:0000256" key="3">
    <source>
        <dbReference type="PROSITE-ProRule" id="PRU00182"/>
    </source>
</evidence>
<reference evidence="5 6" key="1">
    <citation type="submission" date="2022-06" db="EMBL/GenBank/DDBJ databases">
        <title>Isolation of gut microbiota from human fecal samples.</title>
        <authorList>
            <person name="Pamer E.G."/>
            <person name="Barat B."/>
            <person name="Waligurski E."/>
            <person name="Medina S."/>
            <person name="Paddock L."/>
            <person name="Mostad J."/>
        </authorList>
    </citation>
    <scope>NUCLEOTIDE SEQUENCE [LARGE SCALE GENOMIC DNA]</scope>
    <source>
        <strain evidence="5 6">SL.3.17</strain>
    </source>
</reference>
<organism evidence="5 6">
    <name type="scientific">Anaerovorax odorimutans</name>
    <dbReference type="NCBI Taxonomy" id="109327"/>
    <lineage>
        <taxon>Bacteria</taxon>
        <taxon>Bacillati</taxon>
        <taxon>Bacillota</taxon>
        <taxon>Clostridia</taxon>
        <taxon>Peptostreptococcales</taxon>
        <taxon>Anaerovoracaceae</taxon>
        <taxon>Anaerovorax</taxon>
    </lineage>
</organism>
<name>A0ABT1RL18_9FIRM</name>
<dbReference type="SUPFAM" id="SSF55174">
    <property type="entry name" value="Alpha-L RNA-binding motif"/>
    <property type="match status" value="1"/>
</dbReference>
<accession>A0ABT1RL18</accession>
<dbReference type="SMART" id="SM00363">
    <property type="entry name" value="S4"/>
    <property type="match status" value="1"/>
</dbReference>
<dbReference type="PROSITE" id="PS50889">
    <property type="entry name" value="S4"/>
    <property type="match status" value="1"/>
</dbReference>
<feature type="domain" description="RNA-binding S4" evidence="4">
    <location>
        <begin position="3"/>
        <end position="68"/>
    </location>
</feature>
<dbReference type="InterPro" id="IPR002942">
    <property type="entry name" value="S4_RNA-bd"/>
</dbReference>
<dbReference type="PANTHER" id="PTHR32319:SF0">
    <property type="entry name" value="BACTERIAL HEMOLYSIN-LIKE PROTEIN"/>
    <property type="match status" value="1"/>
</dbReference>
<keyword evidence="6" id="KW-1185">Reference proteome</keyword>
<dbReference type="Pfam" id="PF01728">
    <property type="entry name" value="FtsJ"/>
    <property type="match status" value="1"/>
</dbReference>
<comment type="caution">
    <text evidence="5">The sequence shown here is derived from an EMBL/GenBank/DDBJ whole genome shotgun (WGS) entry which is preliminary data.</text>
</comment>
<dbReference type="Gene3D" id="3.40.50.150">
    <property type="entry name" value="Vaccinia Virus protein VP39"/>
    <property type="match status" value="1"/>
</dbReference>
<evidence type="ECO:0000256" key="2">
    <source>
        <dbReference type="ARBA" id="ARBA00029460"/>
    </source>
</evidence>
<dbReference type="PANTHER" id="PTHR32319">
    <property type="entry name" value="BACTERIAL HEMOLYSIN-LIKE PROTEIN"/>
    <property type="match status" value="1"/>
</dbReference>
<sequence>MKNRLDVILVDRGLFPSRERAKAAIMAGVVYVDGQKVDKAGTSIDEQAQIHVKENLCPYVSRGGLKLEKALAEFDFALEDAVCMDIGASTGGFTDCMLKKGAKKVFAVDVGYGQLDWKLRNDERVVNMEKINIRYLDPCSVDPELDFISIDVSFISLRLVFPVAAELLGEEGSLVCLVKPQFEAGREQVGKKGIVRDRNVHREVIENVISYGKDNGLYPHGLTFSPVTGAKGNIEYLLYLKKQPADEAGRVDVESIVLNSHAELE</sequence>
<dbReference type="InterPro" id="IPR004538">
    <property type="entry name" value="Hemolysin_A/TlyA"/>
</dbReference>
<dbReference type="EMBL" id="JANFXK010000003">
    <property type="protein sequence ID" value="MCQ4635879.1"/>
    <property type="molecule type" value="Genomic_DNA"/>
</dbReference>
<dbReference type="GO" id="GO:0032259">
    <property type="term" value="P:methylation"/>
    <property type="evidence" value="ECO:0007669"/>
    <property type="project" value="UniProtKB-KW"/>
</dbReference>